<dbReference type="AlphaFoldDB" id="A0A7W9TI53"/>
<organism evidence="1 2">
    <name type="scientific">Streptomyces paradoxus</name>
    <dbReference type="NCBI Taxonomy" id="66375"/>
    <lineage>
        <taxon>Bacteria</taxon>
        <taxon>Bacillati</taxon>
        <taxon>Actinomycetota</taxon>
        <taxon>Actinomycetes</taxon>
        <taxon>Kitasatosporales</taxon>
        <taxon>Streptomycetaceae</taxon>
        <taxon>Streptomyces</taxon>
    </lineage>
</organism>
<dbReference type="Proteomes" id="UP000591537">
    <property type="component" value="Unassembled WGS sequence"/>
</dbReference>
<dbReference type="EMBL" id="JACHGV010000013">
    <property type="protein sequence ID" value="MBB6080756.1"/>
    <property type="molecule type" value="Genomic_DNA"/>
</dbReference>
<sequence length="38" mass="4029">MDYVVSIRNGMMLTKPARIAVREHRDGASSAVPSTPGG</sequence>
<evidence type="ECO:0000313" key="2">
    <source>
        <dbReference type="Proteomes" id="UP000591537"/>
    </source>
</evidence>
<name>A0A7W9TI53_9ACTN</name>
<reference evidence="1 2" key="1">
    <citation type="submission" date="2020-08" db="EMBL/GenBank/DDBJ databases">
        <title>Genomic Encyclopedia of Type Strains, Phase IV (KMG-IV): sequencing the most valuable type-strain genomes for metagenomic binning, comparative biology and taxonomic classification.</title>
        <authorList>
            <person name="Goeker M."/>
        </authorList>
    </citation>
    <scope>NUCLEOTIDE SEQUENCE [LARGE SCALE GENOMIC DNA]</scope>
    <source>
        <strain evidence="1 2">DSM 43350</strain>
    </source>
</reference>
<comment type="caution">
    <text evidence="1">The sequence shown here is derived from an EMBL/GenBank/DDBJ whole genome shotgun (WGS) entry which is preliminary data.</text>
</comment>
<gene>
    <name evidence="1" type="ORF">HNR57_006707</name>
</gene>
<accession>A0A7W9TI53</accession>
<keyword evidence="2" id="KW-1185">Reference proteome</keyword>
<protein>
    <submittedName>
        <fullName evidence="1">Uncharacterized protein</fullName>
    </submittedName>
</protein>
<proteinExistence type="predicted"/>
<evidence type="ECO:0000313" key="1">
    <source>
        <dbReference type="EMBL" id="MBB6080756.1"/>
    </source>
</evidence>